<protein>
    <submittedName>
        <fullName evidence="2">Uncharacterized protein</fullName>
    </submittedName>
</protein>
<dbReference type="PANTHER" id="PTHR39221:SF1">
    <property type="entry name" value="SPERM ACROSOME DEVELOPMENTAL REGULATOR"/>
    <property type="match status" value="1"/>
</dbReference>
<dbReference type="EMBL" id="JBBHLL010000812">
    <property type="protein sequence ID" value="KAK7797555.1"/>
    <property type="molecule type" value="Genomic_DNA"/>
</dbReference>
<feature type="compositionally biased region" description="Basic residues" evidence="1">
    <location>
        <begin position="140"/>
        <end position="156"/>
    </location>
</feature>
<dbReference type="InterPro" id="IPR031534">
    <property type="entry name" value="SPACDR"/>
</dbReference>
<accession>A0AAW0H872</accession>
<name>A0AAW0H872_MYOGA</name>
<evidence type="ECO:0000256" key="1">
    <source>
        <dbReference type="SAM" id="MobiDB-lite"/>
    </source>
</evidence>
<proteinExistence type="predicted"/>
<keyword evidence="3" id="KW-1185">Reference proteome</keyword>
<dbReference type="Proteomes" id="UP001488838">
    <property type="component" value="Unassembled WGS sequence"/>
</dbReference>
<reference evidence="2 3" key="1">
    <citation type="journal article" date="2023" name="bioRxiv">
        <title>Conserved and derived expression patterns and positive selection on dental genes reveal complex evolutionary context of ever-growing rodent molars.</title>
        <authorList>
            <person name="Calamari Z.T."/>
            <person name="Song A."/>
            <person name="Cohen E."/>
            <person name="Akter M."/>
            <person name="Roy R.D."/>
            <person name="Hallikas O."/>
            <person name="Christensen M.M."/>
            <person name="Li P."/>
            <person name="Marangoni P."/>
            <person name="Jernvall J."/>
            <person name="Klein O.D."/>
        </authorList>
    </citation>
    <scope>NUCLEOTIDE SEQUENCE [LARGE SCALE GENOMIC DNA]</scope>
    <source>
        <strain evidence="2">V071</strain>
    </source>
</reference>
<comment type="caution">
    <text evidence="2">The sequence shown here is derived from an EMBL/GenBank/DDBJ whole genome shotgun (WGS) entry which is preliminary data.</text>
</comment>
<sequence length="173" mass="19621">MPEPKKHSLKGVEKAATDFDTSKLVKPHKEPKVSDLDVCPGVLEPCVLATVKDMPAVPRKSRSLMQLSQTVVHSVSTLMVSALQSGWRLCRWKSSMSSASISSRMRSGSALETPEAEMLREVYLVLWVIRKQLRELARRQDRRRRRRMRSHASHTSRHSDPVQGLKQDARSPL</sequence>
<dbReference type="PANTHER" id="PTHR39221">
    <property type="entry name" value="CHROMOSOME 7 OPEN READING FRAME 61"/>
    <property type="match status" value="1"/>
</dbReference>
<organism evidence="2 3">
    <name type="scientific">Myodes glareolus</name>
    <name type="common">Bank vole</name>
    <name type="synonym">Clethrionomys glareolus</name>
    <dbReference type="NCBI Taxonomy" id="447135"/>
    <lineage>
        <taxon>Eukaryota</taxon>
        <taxon>Metazoa</taxon>
        <taxon>Chordata</taxon>
        <taxon>Craniata</taxon>
        <taxon>Vertebrata</taxon>
        <taxon>Euteleostomi</taxon>
        <taxon>Mammalia</taxon>
        <taxon>Eutheria</taxon>
        <taxon>Euarchontoglires</taxon>
        <taxon>Glires</taxon>
        <taxon>Rodentia</taxon>
        <taxon>Myomorpha</taxon>
        <taxon>Muroidea</taxon>
        <taxon>Cricetidae</taxon>
        <taxon>Arvicolinae</taxon>
        <taxon>Myodes</taxon>
    </lineage>
</organism>
<feature type="region of interest" description="Disordered" evidence="1">
    <location>
        <begin position="138"/>
        <end position="173"/>
    </location>
</feature>
<evidence type="ECO:0000313" key="2">
    <source>
        <dbReference type="EMBL" id="KAK7797555.1"/>
    </source>
</evidence>
<evidence type="ECO:0000313" key="3">
    <source>
        <dbReference type="Proteomes" id="UP001488838"/>
    </source>
</evidence>
<gene>
    <name evidence="2" type="ORF">U0070_005236</name>
</gene>
<dbReference type="Pfam" id="PF15775">
    <property type="entry name" value="DUF4703"/>
    <property type="match status" value="1"/>
</dbReference>
<dbReference type="AlphaFoldDB" id="A0AAW0H872"/>